<feature type="signal peptide" evidence="1">
    <location>
        <begin position="1"/>
        <end position="23"/>
    </location>
</feature>
<proteinExistence type="predicted"/>
<keyword evidence="3" id="KW-1185">Reference proteome</keyword>
<comment type="caution">
    <text evidence="2">The sequence shown here is derived from an EMBL/GenBank/DDBJ whole genome shotgun (WGS) entry which is preliminary data.</text>
</comment>
<protein>
    <recommendedName>
        <fullName evidence="4">Tetratricopeptide repeat-containing protein</fullName>
    </recommendedName>
</protein>
<dbReference type="Proteomes" id="UP001139477">
    <property type="component" value="Unassembled WGS sequence"/>
</dbReference>
<organism evidence="2 3">
    <name type="scientific">Limimaricola litoreus</name>
    <dbReference type="NCBI Taxonomy" id="2955316"/>
    <lineage>
        <taxon>Bacteria</taxon>
        <taxon>Pseudomonadati</taxon>
        <taxon>Pseudomonadota</taxon>
        <taxon>Alphaproteobacteria</taxon>
        <taxon>Rhodobacterales</taxon>
        <taxon>Paracoccaceae</taxon>
        <taxon>Limimaricola</taxon>
    </lineage>
</organism>
<dbReference type="EMBL" id="JAMYXC010000124">
    <property type="protein sequence ID" value="MCP1168491.1"/>
    <property type="molecule type" value="Genomic_DNA"/>
</dbReference>
<evidence type="ECO:0000256" key="1">
    <source>
        <dbReference type="SAM" id="SignalP"/>
    </source>
</evidence>
<accession>A0A9X2FNT7</accession>
<sequence length="70" mass="7110">MRLLRAVLAKVALSLGLAAPLSAQVTLDAAQLRSVAVARMAAGDLAQAEVMARALLARDPEDATALSIAA</sequence>
<reference evidence="2" key="1">
    <citation type="submission" date="2022-06" db="EMBL/GenBank/DDBJ databases">
        <title>Limimaricola sediminis sp. nov., isolated from an intertidal sediment.</title>
        <authorList>
            <person name="Shao X."/>
        </authorList>
    </citation>
    <scope>NUCLEOTIDE SEQUENCE</scope>
    <source>
        <strain evidence="2">ASW11-118</strain>
    </source>
</reference>
<keyword evidence="1" id="KW-0732">Signal</keyword>
<feature type="non-terminal residue" evidence="2">
    <location>
        <position position="70"/>
    </location>
</feature>
<dbReference type="RefSeq" id="WP_253331406.1">
    <property type="nucleotide sequence ID" value="NZ_JAMYXC010000124.1"/>
</dbReference>
<dbReference type="AlphaFoldDB" id="A0A9X2FNT7"/>
<evidence type="ECO:0008006" key="4">
    <source>
        <dbReference type="Google" id="ProtNLM"/>
    </source>
</evidence>
<evidence type="ECO:0000313" key="2">
    <source>
        <dbReference type="EMBL" id="MCP1168491.1"/>
    </source>
</evidence>
<evidence type="ECO:0000313" key="3">
    <source>
        <dbReference type="Proteomes" id="UP001139477"/>
    </source>
</evidence>
<feature type="chain" id="PRO_5040860992" description="Tetratricopeptide repeat-containing protein" evidence="1">
    <location>
        <begin position="24"/>
        <end position="70"/>
    </location>
</feature>
<gene>
    <name evidence="2" type="ORF">NHG85_08125</name>
</gene>
<name>A0A9X2FNT7_9RHOB</name>